<comment type="caution">
    <text evidence="2">The sequence shown here is derived from an EMBL/GenBank/DDBJ whole genome shotgun (WGS) entry which is preliminary data.</text>
</comment>
<sequence length="325" mass="35837">MPRVKLVIDEVVSINLKDRKVGTASSGSFDFDYIIIALGSVTDYSTIPGLRESNMDFHTSAEGAAKIYAKLKSIKSGNIVVGIAGLPYKCPPSPNEAAFMLHDYLKEHKVGGVSLTYITPYTRFYPAEAIDKEVAPLAEARGIKVNTVFNLDHVDSAAKRLVSLEGNEVPFDYLFLVPPHKTPEVLRGMDFVDKDGWIKVDKSKLTIEGYGNAYAIGDVTNAPGAKTGVTVHLEAKAIAGNIANEIQGKSARYIYTGRTNCPFEVGEHKATFVVGTYTTPVKDIKPSFENYILKQMMAKFYWGSVKGTYDDIFKRYFGEDYLKQA</sequence>
<dbReference type="InterPro" id="IPR023753">
    <property type="entry name" value="FAD/NAD-binding_dom"/>
</dbReference>
<dbReference type="InterPro" id="IPR052541">
    <property type="entry name" value="SQRD"/>
</dbReference>
<dbReference type="AlphaFoldDB" id="T1CL32"/>
<evidence type="ECO:0000313" key="2">
    <source>
        <dbReference type="EMBL" id="EQD69210.1"/>
    </source>
</evidence>
<reference evidence="2" key="1">
    <citation type="submission" date="2013-08" db="EMBL/GenBank/DDBJ databases">
        <authorList>
            <person name="Mendez C."/>
            <person name="Richter M."/>
            <person name="Ferrer M."/>
            <person name="Sanchez J."/>
        </authorList>
    </citation>
    <scope>NUCLEOTIDE SEQUENCE</scope>
</reference>
<dbReference type="EMBL" id="AUZZ01000111">
    <property type="protein sequence ID" value="EQD69210.1"/>
    <property type="molecule type" value="Genomic_DNA"/>
</dbReference>
<feature type="domain" description="FAD/NAD(P)-binding" evidence="1">
    <location>
        <begin position="5"/>
        <end position="223"/>
    </location>
</feature>
<organism evidence="2">
    <name type="scientific">mine drainage metagenome</name>
    <dbReference type="NCBI Taxonomy" id="410659"/>
    <lineage>
        <taxon>unclassified sequences</taxon>
        <taxon>metagenomes</taxon>
        <taxon>ecological metagenomes</taxon>
    </lineage>
</organism>
<proteinExistence type="predicted"/>
<dbReference type="Pfam" id="PF07992">
    <property type="entry name" value="Pyr_redox_2"/>
    <property type="match status" value="1"/>
</dbReference>
<dbReference type="InterPro" id="IPR036188">
    <property type="entry name" value="FAD/NAD-bd_sf"/>
</dbReference>
<dbReference type="PANTHER" id="PTHR43755:SF1">
    <property type="entry name" value="FAD-DEPENDENT PYRIDINE NUCLEOTIDE-DISULPHIDE OXIDOREDUCTASE"/>
    <property type="match status" value="1"/>
</dbReference>
<accession>T1CL32</accession>
<name>T1CL32_9ZZZZ</name>
<reference evidence="2" key="2">
    <citation type="journal article" date="2014" name="ISME J.">
        <title>Microbial stratification in low pH oxic and suboxic macroscopic growths along an acid mine drainage.</title>
        <authorList>
            <person name="Mendez-Garcia C."/>
            <person name="Mesa V."/>
            <person name="Sprenger R.R."/>
            <person name="Richter M."/>
            <person name="Diez M.S."/>
            <person name="Solano J."/>
            <person name="Bargiela R."/>
            <person name="Golyshina O.V."/>
            <person name="Manteca A."/>
            <person name="Ramos J.L."/>
            <person name="Gallego J.R."/>
            <person name="Llorente I."/>
            <person name="Martins Dos Santos V.A."/>
            <person name="Jensen O.N."/>
            <person name="Pelaez A.I."/>
            <person name="Sanchez J."/>
            <person name="Ferrer M."/>
        </authorList>
    </citation>
    <scope>NUCLEOTIDE SEQUENCE</scope>
</reference>
<dbReference type="PANTHER" id="PTHR43755">
    <property type="match status" value="1"/>
</dbReference>
<dbReference type="GO" id="GO:0016491">
    <property type="term" value="F:oxidoreductase activity"/>
    <property type="evidence" value="ECO:0007669"/>
    <property type="project" value="InterPro"/>
</dbReference>
<protein>
    <submittedName>
        <fullName evidence="2">FAD-dependent pyridine nucleotide-disulfide oxidoreductase</fullName>
    </submittedName>
</protein>
<dbReference type="Gene3D" id="3.50.50.100">
    <property type="match status" value="1"/>
</dbReference>
<evidence type="ECO:0000259" key="1">
    <source>
        <dbReference type="Pfam" id="PF07992"/>
    </source>
</evidence>
<gene>
    <name evidence="2" type="ORF">B2A_00154</name>
</gene>
<dbReference type="SUPFAM" id="SSF51905">
    <property type="entry name" value="FAD/NAD(P)-binding domain"/>
    <property type="match status" value="2"/>
</dbReference>